<name>A0ABY1PEI1_9HYPH</name>
<dbReference type="InterPro" id="IPR009702">
    <property type="entry name" value="DUF1284"/>
</dbReference>
<dbReference type="Proteomes" id="UP001157914">
    <property type="component" value="Unassembled WGS sequence"/>
</dbReference>
<dbReference type="RefSeq" id="WP_155191381.1">
    <property type="nucleotide sequence ID" value="NZ_BAAAEA010000001.1"/>
</dbReference>
<reference evidence="1 2" key="1">
    <citation type="submission" date="2017-05" db="EMBL/GenBank/DDBJ databases">
        <authorList>
            <person name="Varghese N."/>
            <person name="Submissions S."/>
        </authorList>
    </citation>
    <scope>NUCLEOTIDE SEQUENCE [LARGE SCALE GENOMIC DNA]</scope>
    <source>
        <strain evidence="1 2">DSM 15949</strain>
    </source>
</reference>
<evidence type="ECO:0000313" key="2">
    <source>
        <dbReference type="Proteomes" id="UP001157914"/>
    </source>
</evidence>
<sequence length="143" mass="16070">MTIQIRPHHLLCLLTYLGKGYSDPFVQNYDRLVESINNGEDMQLVDGPDDICQPMLSSPECHCHNESVRERDRIAARDIGMLLMGEPFSAGPLRLTAPDIARLRAAFAEGTVRAACQGCEWQDLCTNIARKQFRGCRLQLPLL</sequence>
<proteinExistence type="predicted"/>
<dbReference type="EMBL" id="FXTT01000005">
    <property type="protein sequence ID" value="SMP32450.1"/>
    <property type="molecule type" value="Genomic_DNA"/>
</dbReference>
<keyword evidence="2" id="KW-1185">Reference proteome</keyword>
<accession>A0ABY1PEI1</accession>
<dbReference type="Pfam" id="PF06935">
    <property type="entry name" value="DUF1284"/>
    <property type="match status" value="1"/>
</dbReference>
<evidence type="ECO:0008006" key="3">
    <source>
        <dbReference type="Google" id="ProtNLM"/>
    </source>
</evidence>
<gene>
    <name evidence="1" type="ORF">SAMN06265374_3546</name>
</gene>
<evidence type="ECO:0000313" key="1">
    <source>
        <dbReference type="EMBL" id="SMP32450.1"/>
    </source>
</evidence>
<comment type="caution">
    <text evidence="1">The sequence shown here is derived from an EMBL/GenBank/DDBJ whole genome shotgun (WGS) entry which is preliminary data.</text>
</comment>
<protein>
    <recommendedName>
        <fullName evidence="3">DUF1284 domain-containing protein</fullName>
    </recommendedName>
</protein>
<organism evidence="1 2">
    <name type="scientific">Roseibium denhamense</name>
    <dbReference type="NCBI Taxonomy" id="76305"/>
    <lineage>
        <taxon>Bacteria</taxon>
        <taxon>Pseudomonadati</taxon>
        <taxon>Pseudomonadota</taxon>
        <taxon>Alphaproteobacteria</taxon>
        <taxon>Hyphomicrobiales</taxon>
        <taxon>Stappiaceae</taxon>
        <taxon>Roseibium</taxon>
    </lineage>
</organism>